<gene>
    <name evidence="5" type="ORF">TrRE_jg2037</name>
</gene>
<dbReference type="AlphaFoldDB" id="A0A9W6ZJR2"/>
<evidence type="ECO:0000313" key="5">
    <source>
        <dbReference type="EMBL" id="GMH51555.1"/>
    </source>
</evidence>
<dbReference type="Gene3D" id="1.10.3460.10">
    <property type="entry name" value="Chlorophyll a/b binding protein domain"/>
    <property type="match status" value="1"/>
</dbReference>
<reference evidence="5" key="1">
    <citation type="submission" date="2022-07" db="EMBL/GenBank/DDBJ databases">
        <title>Genome analysis of Parmales, a sister group of diatoms, reveals the evolutionary specialization of diatoms from phago-mixotrophs to photoautotrophs.</title>
        <authorList>
            <person name="Ban H."/>
            <person name="Sato S."/>
            <person name="Yoshikawa S."/>
            <person name="Kazumasa Y."/>
            <person name="Nakamura Y."/>
            <person name="Ichinomiya M."/>
            <person name="Saitoh K."/>
            <person name="Sato N."/>
            <person name="Blanc-Mathieu R."/>
            <person name="Endo H."/>
            <person name="Kuwata A."/>
            <person name="Ogata H."/>
        </authorList>
    </citation>
    <scope>NUCLEOTIDE SEQUENCE</scope>
</reference>
<evidence type="ECO:0000256" key="1">
    <source>
        <dbReference type="ARBA" id="ARBA00004229"/>
    </source>
</evidence>
<dbReference type="GO" id="GO:0009507">
    <property type="term" value="C:chloroplast"/>
    <property type="evidence" value="ECO:0007669"/>
    <property type="project" value="UniProtKB-SubCell"/>
</dbReference>
<keyword evidence="4" id="KW-0934">Plastid</keyword>
<dbReference type="EMBL" id="BRXZ01000707">
    <property type="protein sequence ID" value="GMH51555.1"/>
    <property type="molecule type" value="Genomic_DNA"/>
</dbReference>
<protein>
    <recommendedName>
        <fullName evidence="7">Chlorophyll a-b binding protein, chloroplastic</fullName>
    </recommendedName>
</protein>
<evidence type="ECO:0000256" key="4">
    <source>
        <dbReference type="ARBA" id="ARBA00022640"/>
    </source>
</evidence>
<dbReference type="SUPFAM" id="SSF82199">
    <property type="entry name" value="SET domain"/>
    <property type="match status" value="1"/>
</dbReference>
<dbReference type="Proteomes" id="UP001165082">
    <property type="component" value="Unassembled WGS sequence"/>
</dbReference>
<keyword evidence="6" id="KW-1185">Reference proteome</keyword>
<keyword evidence="3" id="KW-0150">Chloroplast</keyword>
<dbReference type="SUPFAM" id="SSF103511">
    <property type="entry name" value="Chlorophyll a-b binding protein"/>
    <property type="match status" value="1"/>
</dbReference>
<dbReference type="Pfam" id="PF00504">
    <property type="entry name" value="Chloroa_b-bind"/>
    <property type="match status" value="1"/>
</dbReference>
<sequence length="361" mass="38374">MLPAPGTDCMGSTDYWPPSLLSSLQLPYVRSETSSRQSLISSYASRNGLSSPPLLSVLKHSCWLVTSRCLTVAGAEGTGEQRKVMIPYLDMINHDRSSNHVLAGRAVPGGWLRVLAGRDVKRGEQVTIRYGGGEGNDRMIQDYGFVDGGRGAWDEVARRLALFATLFATASAFLAPVSPIAKTSLSVDLQGMAGATAPLKGFDPLDLANLGSEETLLWFRAAELKHGRVAMLASTGYVVQGAGFHFPGELAHGTTFESLSGMKPFDAWDAVPDAGKAQILFTIFIAEVISESKGVHYTKGGDLPTIVFPPIDFSGVDAGTVATKRNRELNNGRLAMIAIMSYIAAANIPGSVPALVGNPAF</sequence>
<proteinExistence type="inferred from homology"/>
<comment type="similarity">
    <text evidence="2">Belongs to the fucoxanthin chlorophyll protein family.</text>
</comment>
<dbReference type="GO" id="GO:0016279">
    <property type="term" value="F:protein-lysine N-methyltransferase activity"/>
    <property type="evidence" value="ECO:0007669"/>
    <property type="project" value="TreeGrafter"/>
</dbReference>
<name>A0A9W6ZJR2_9STRA</name>
<comment type="subcellular location">
    <subcellularLocation>
        <location evidence="1">Plastid</location>
        <location evidence="1">Chloroplast</location>
    </subcellularLocation>
</comment>
<dbReference type="PANTHER" id="PTHR13271">
    <property type="entry name" value="UNCHARACTERIZED PUTATIVE METHYLTRANSFERASE"/>
    <property type="match status" value="1"/>
</dbReference>
<evidence type="ECO:0000256" key="2">
    <source>
        <dbReference type="ARBA" id="ARBA00005933"/>
    </source>
</evidence>
<evidence type="ECO:0000256" key="3">
    <source>
        <dbReference type="ARBA" id="ARBA00022528"/>
    </source>
</evidence>
<dbReference type="PANTHER" id="PTHR13271:SF151">
    <property type="entry name" value="SET DOMAIN-CONTAINING PROTEIN 4"/>
    <property type="match status" value="1"/>
</dbReference>
<dbReference type="InterPro" id="IPR046341">
    <property type="entry name" value="SET_dom_sf"/>
</dbReference>
<dbReference type="CDD" id="cd10527">
    <property type="entry name" value="SET_LSMT"/>
    <property type="match status" value="1"/>
</dbReference>
<dbReference type="Gene3D" id="3.90.1410.10">
    <property type="entry name" value="set domain protein methyltransferase, domain 1"/>
    <property type="match status" value="1"/>
</dbReference>
<dbReference type="InterPro" id="IPR050600">
    <property type="entry name" value="SETD3_SETD6_MTase"/>
</dbReference>
<evidence type="ECO:0008006" key="7">
    <source>
        <dbReference type="Google" id="ProtNLM"/>
    </source>
</evidence>
<dbReference type="OrthoDB" id="423598at2759"/>
<dbReference type="InterPro" id="IPR022796">
    <property type="entry name" value="Chloroa_b-bind"/>
</dbReference>
<evidence type="ECO:0000313" key="6">
    <source>
        <dbReference type="Proteomes" id="UP001165082"/>
    </source>
</evidence>
<comment type="caution">
    <text evidence="5">The sequence shown here is derived from an EMBL/GenBank/DDBJ whole genome shotgun (WGS) entry which is preliminary data.</text>
</comment>
<accession>A0A9W6ZJR2</accession>
<organism evidence="5 6">
    <name type="scientific">Triparma retinervis</name>
    <dbReference type="NCBI Taxonomy" id="2557542"/>
    <lineage>
        <taxon>Eukaryota</taxon>
        <taxon>Sar</taxon>
        <taxon>Stramenopiles</taxon>
        <taxon>Ochrophyta</taxon>
        <taxon>Bolidophyceae</taxon>
        <taxon>Parmales</taxon>
        <taxon>Triparmaceae</taxon>
        <taxon>Triparma</taxon>
    </lineage>
</organism>